<organism evidence="10 11">
    <name type="scientific">Ideonella dechloratans</name>
    <dbReference type="NCBI Taxonomy" id="36863"/>
    <lineage>
        <taxon>Bacteria</taxon>
        <taxon>Pseudomonadati</taxon>
        <taxon>Pseudomonadota</taxon>
        <taxon>Betaproteobacteria</taxon>
        <taxon>Burkholderiales</taxon>
        <taxon>Sphaerotilaceae</taxon>
        <taxon>Ideonella</taxon>
    </lineage>
</organism>
<feature type="transmembrane region" description="Helical" evidence="9">
    <location>
        <begin position="66"/>
        <end position="89"/>
    </location>
</feature>
<dbReference type="RefSeq" id="WP_151123854.1">
    <property type="nucleotide sequence ID" value="NZ_CP088081.1"/>
</dbReference>
<feature type="transmembrane region" description="Helical" evidence="9">
    <location>
        <begin position="248"/>
        <end position="272"/>
    </location>
</feature>
<reference evidence="10 11" key="1">
    <citation type="submission" date="2019-09" db="EMBL/GenBank/DDBJ databases">
        <title>Draft genome sequences of 48 bacterial type strains from the CCUG.</title>
        <authorList>
            <person name="Tunovic T."/>
            <person name="Pineiro-Iglesias B."/>
            <person name="Unosson C."/>
            <person name="Inganas E."/>
            <person name="Ohlen M."/>
            <person name="Cardew S."/>
            <person name="Jensie-Markopoulos S."/>
            <person name="Salva-Serra F."/>
            <person name="Jaen-Luchoro D."/>
            <person name="Karlsson R."/>
            <person name="Svensson-Stadler L."/>
            <person name="Chun J."/>
            <person name="Moore E."/>
        </authorList>
    </citation>
    <scope>NUCLEOTIDE SEQUENCE [LARGE SCALE GENOMIC DNA]</scope>
    <source>
        <strain evidence="10 11">CCUG 30977</strain>
    </source>
</reference>
<name>A0A643FCH3_IDEDE</name>
<comment type="subcellular location">
    <subcellularLocation>
        <location evidence="1">Cell membrane</location>
        <topology evidence="1">Multi-pass membrane protein</topology>
    </subcellularLocation>
</comment>
<feature type="transmembrane region" description="Helical" evidence="9">
    <location>
        <begin position="308"/>
        <end position="341"/>
    </location>
</feature>
<accession>A0A643FCH3</accession>
<feature type="transmembrane region" description="Helical" evidence="9">
    <location>
        <begin position="36"/>
        <end position="54"/>
    </location>
</feature>
<evidence type="ECO:0000256" key="1">
    <source>
        <dbReference type="ARBA" id="ARBA00004651"/>
    </source>
</evidence>
<dbReference type="OrthoDB" id="106838at2"/>
<keyword evidence="11" id="KW-1185">Reference proteome</keyword>
<dbReference type="GO" id="GO:0005886">
    <property type="term" value="C:plasma membrane"/>
    <property type="evidence" value="ECO:0007669"/>
    <property type="project" value="UniProtKB-SubCell"/>
</dbReference>
<comment type="similarity">
    <text evidence="2">Belongs to the autoinducer-2 exporter (AI-2E) (TC 2.A.86) family.</text>
</comment>
<feature type="transmembrane region" description="Helical" evidence="9">
    <location>
        <begin position="12"/>
        <end position="30"/>
    </location>
</feature>
<keyword evidence="7 9" id="KW-0472">Membrane</keyword>
<evidence type="ECO:0000313" key="11">
    <source>
        <dbReference type="Proteomes" id="UP000430120"/>
    </source>
</evidence>
<keyword evidence="6 9" id="KW-1133">Transmembrane helix</keyword>
<protein>
    <submittedName>
        <fullName evidence="10">AI-2E family transporter YdiK</fullName>
    </submittedName>
</protein>
<dbReference type="Proteomes" id="UP000430120">
    <property type="component" value="Unassembled WGS sequence"/>
</dbReference>
<gene>
    <name evidence="10" type="primary">ydiK</name>
    <name evidence="10" type="ORF">F7Q92_09210</name>
</gene>
<comment type="caution">
    <text evidence="10">The sequence shown here is derived from an EMBL/GenBank/DDBJ whole genome shotgun (WGS) entry which is preliminary data.</text>
</comment>
<evidence type="ECO:0000256" key="7">
    <source>
        <dbReference type="ARBA" id="ARBA00023136"/>
    </source>
</evidence>
<feature type="transmembrane region" description="Helical" evidence="9">
    <location>
        <begin position="214"/>
        <end position="236"/>
    </location>
</feature>
<evidence type="ECO:0000256" key="8">
    <source>
        <dbReference type="SAM" id="MobiDB-lite"/>
    </source>
</evidence>
<evidence type="ECO:0000256" key="3">
    <source>
        <dbReference type="ARBA" id="ARBA00022448"/>
    </source>
</evidence>
<evidence type="ECO:0000313" key="10">
    <source>
        <dbReference type="EMBL" id="KAB0583184.1"/>
    </source>
</evidence>
<dbReference type="NCBIfam" id="NF008216">
    <property type="entry name" value="PRK10983.1"/>
    <property type="match status" value="1"/>
</dbReference>
<proteinExistence type="inferred from homology"/>
<evidence type="ECO:0000256" key="4">
    <source>
        <dbReference type="ARBA" id="ARBA00022475"/>
    </source>
</evidence>
<evidence type="ECO:0000256" key="5">
    <source>
        <dbReference type="ARBA" id="ARBA00022692"/>
    </source>
</evidence>
<evidence type="ECO:0000256" key="2">
    <source>
        <dbReference type="ARBA" id="ARBA00009773"/>
    </source>
</evidence>
<keyword evidence="5 9" id="KW-0812">Transmembrane</keyword>
<feature type="region of interest" description="Disordered" evidence="8">
    <location>
        <begin position="351"/>
        <end position="378"/>
    </location>
</feature>
<dbReference type="InterPro" id="IPR002549">
    <property type="entry name" value="AI-2E-like"/>
</dbReference>
<feature type="transmembrane region" description="Helical" evidence="9">
    <location>
        <begin position="278"/>
        <end position="296"/>
    </location>
</feature>
<dbReference type="EMBL" id="VZPB01000017">
    <property type="protein sequence ID" value="KAB0583184.1"/>
    <property type="molecule type" value="Genomic_DNA"/>
</dbReference>
<evidence type="ECO:0000256" key="6">
    <source>
        <dbReference type="ARBA" id="ARBA00022989"/>
    </source>
</evidence>
<keyword evidence="3" id="KW-0813">Transport</keyword>
<sequence>MTSHRPPDLIRQLLSVLTLLVLIGSSLWVMQPFVAPLIWAAMITVATWPSLLWLQRHLGGRRSLATLAMLLLLLLVLFVPLTLAIVTLVGHGDSALEWLRSLDPAQLATPPAWVAQIPMVGARLTQLWADSFAGGGAALLAKLSPFAGTLAKTALRQVGALGAVGLQFLLTVAICGVLYLQGEFAGRGVVHFAHRLAGERGVRMVHLAANAARGVALGVVITAVAQALLGGLGVAVAGVPGAMVLTTVMFLLTIAQIGPLPVLLSCCGWLLWSDQTGAAIGLLLWSGVVGTIDNLLRPWLIKKGADLPLLLIFAGVIGGLVAFGLLGIFIGPVVLAVTYTLMGSWMDEEPMPEAVSPTEAGALNLGDAPRPPASGDSP</sequence>
<feature type="transmembrane region" description="Helical" evidence="9">
    <location>
        <begin position="158"/>
        <end position="180"/>
    </location>
</feature>
<evidence type="ECO:0000256" key="9">
    <source>
        <dbReference type="SAM" id="Phobius"/>
    </source>
</evidence>
<dbReference type="PANTHER" id="PTHR21716:SF67">
    <property type="entry name" value="TRANSPORT PROTEIN YDIK-RELATED"/>
    <property type="match status" value="1"/>
</dbReference>
<dbReference type="AlphaFoldDB" id="A0A643FCH3"/>
<keyword evidence="4" id="KW-1003">Cell membrane</keyword>
<dbReference type="PANTHER" id="PTHR21716">
    <property type="entry name" value="TRANSMEMBRANE PROTEIN"/>
    <property type="match status" value="1"/>
</dbReference>
<dbReference type="Pfam" id="PF01594">
    <property type="entry name" value="AI-2E_transport"/>
    <property type="match status" value="1"/>
</dbReference>